<feature type="transmembrane region" description="Helical" evidence="2">
    <location>
        <begin position="605"/>
        <end position="631"/>
    </location>
</feature>
<keyword evidence="2" id="KW-0472">Membrane</keyword>
<accession>A0AAN7B8Y3</accession>
<evidence type="ECO:0000313" key="3">
    <source>
        <dbReference type="EMBL" id="KAK4214432.1"/>
    </source>
</evidence>
<comment type="caution">
    <text evidence="3">The sequence shown here is derived from an EMBL/GenBank/DDBJ whole genome shotgun (WGS) entry which is preliminary data.</text>
</comment>
<keyword evidence="2" id="KW-0812">Transmembrane</keyword>
<dbReference type="AlphaFoldDB" id="A0AAN7B8Y3"/>
<dbReference type="EMBL" id="MU858094">
    <property type="protein sequence ID" value="KAK4214432.1"/>
    <property type="molecule type" value="Genomic_DNA"/>
</dbReference>
<reference evidence="3" key="1">
    <citation type="journal article" date="2023" name="Mol. Phylogenet. Evol.">
        <title>Genome-scale phylogeny and comparative genomics of the fungal order Sordariales.</title>
        <authorList>
            <person name="Hensen N."/>
            <person name="Bonometti L."/>
            <person name="Westerberg I."/>
            <person name="Brannstrom I.O."/>
            <person name="Guillou S."/>
            <person name="Cros-Aarteil S."/>
            <person name="Calhoun S."/>
            <person name="Haridas S."/>
            <person name="Kuo A."/>
            <person name="Mondo S."/>
            <person name="Pangilinan J."/>
            <person name="Riley R."/>
            <person name="LaButti K."/>
            <person name="Andreopoulos B."/>
            <person name="Lipzen A."/>
            <person name="Chen C."/>
            <person name="Yan M."/>
            <person name="Daum C."/>
            <person name="Ng V."/>
            <person name="Clum A."/>
            <person name="Steindorff A."/>
            <person name="Ohm R.A."/>
            <person name="Martin F."/>
            <person name="Silar P."/>
            <person name="Natvig D.O."/>
            <person name="Lalanne C."/>
            <person name="Gautier V."/>
            <person name="Ament-Velasquez S.L."/>
            <person name="Kruys A."/>
            <person name="Hutchinson M.I."/>
            <person name="Powell A.J."/>
            <person name="Barry K."/>
            <person name="Miller A.N."/>
            <person name="Grigoriev I.V."/>
            <person name="Debuchy R."/>
            <person name="Gladieux P."/>
            <person name="Hiltunen Thoren M."/>
            <person name="Johannesson H."/>
        </authorList>
    </citation>
    <scope>NUCLEOTIDE SEQUENCE</scope>
    <source>
        <strain evidence="3">PSN293</strain>
    </source>
</reference>
<organism evidence="3 4">
    <name type="scientific">Rhypophila decipiens</name>
    <dbReference type="NCBI Taxonomy" id="261697"/>
    <lineage>
        <taxon>Eukaryota</taxon>
        <taxon>Fungi</taxon>
        <taxon>Dikarya</taxon>
        <taxon>Ascomycota</taxon>
        <taxon>Pezizomycotina</taxon>
        <taxon>Sordariomycetes</taxon>
        <taxon>Sordariomycetidae</taxon>
        <taxon>Sordariales</taxon>
        <taxon>Naviculisporaceae</taxon>
        <taxon>Rhypophila</taxon>
    </lineage>
</organism>
<keyword evidence="2" id="KW-1133">Transmembrane helix</keyword>
<feature type="transmembrane region" description="Helical" evidence="2">
    <location>
        <begin position="157"/>
        <end position="181"/>
    </location>
</feature>
<proteinExistence type="predicted"/>
<sequence length="695" mass="75958">MEHNNQRGSVSYKAVSSSERPRKLPLTKRPGLRSIGTWPTITLALSTVVLVSAIVFLAIFWQAAFSILQGRNVARFWMQIIQSGQSAITITITSAFIRTAISLQAGVATSMLSSIIVERAGISLWKLPMLSMIRSISVGPQTLAWPLLRRPFRKTPVLHLCIVLMMLVITIVAQFTSTILLSDFATETVVLPQNTTTVTIGFSDDTPDYVFSNGGINYWNTAPSVFPRFAEYGEPVETTEGVADTGLSLRAFIPLANSSTRSSLRSYSGPATVLDARVVCVRPILTDVLLRHPDDGDAEHIRFISGTVASGVQYSTLDTFSPGAIRHFNCTIITPKLNRGGIPVWYASLCQSDYVAKIATNPLSDTTTGTYLVFNTTGLPDPLGWQGYLSNWTVSNSGAWTTMEGVAGDFAQIISASLCFSNSLSGYQGSNLDNYNVEYSSNSDFTEPPLEFRLYSLDYQPVADRIVDIFCGSECSSKTLNERGILVMKQQSNWTDSLTNGTFSPSINEASSLGSNMGQGFYWRQPLYEGSNASLIISIDNVGINSGHVFIFSTILRRTGNPALGLQYLFTTIAQMAYYERKPYYDIEATAETVLSESLLVPRRWTGFIVVAALASVHLLLVVGIITAFLATTKVSLLGNSWMAVAQVLSQDMTDNLLDRASQMSDEEVREVLRSSGRDGVVRLPGPRMIGTSES</sequence>
<feature type="region of interest" description="Disordered" evidence="1">
    <location>
        <begin position="1"/>
        <end position="25"/>
    </location>
</feature>
<protein>
    <submittedName>
        <fullName evidence="3">Uncharacterized protein</fullName>
    </submittedName>
</protein>
<feature type="transmembrane region" description="Helical" evidence="2">
    <location>
        <begin position="76"/>
        <end position="97"/>
    </location>
</feature>
<evidence type="ECO:0000256" key="2">
    <source>
        <dbReference type="SAM" id="Phobius"/>
    </source>
</evidence>
<feature type="transmembrane region" description="Helical" evidence="2">
    <location>
        <begin position="41"/>
        <end position="64"/>
    </location>
</feature>
<gene>
    <name evidence="3" type="ORF">QBC37DRAFT_284002</name>
</gene>
<name>A0AAN7B8Y3_9PEZI</name>
<reference evidence="3" key="2">
    <citation type="submission" date="2023-05" db="EMBL/GenBank/DDBJ databases">
        <authorList>
            <consortium name="Lawrence Berkeley National Laboratory"/>
            <person name="Steindorff A."/>
            <person name="Hensen N."/>
            <person name="Bonometti L."/>
            <person name="Westerberg I."/>
            <person name="Brannstrom I.O."/>
            <person name="Guillou S."/>
            <person name="Cros-Aarteil S."/>
            <person name="Calhoun S."/>
            <person name="Haridas S."/>
            <person name="Kuo A."/>
            <person name="Mondo S."/>
            <person name="Pangilinan J."/>
            <person name="Riley R."/>
            <person name="Labutti K."/>
            <person name="Andreopoulos B."/>
            <person name="Lipzen A."/>
            <person name="Chen C."/>
            <person name="Yanf M."/>
            <person name="Daum C."/>
            <person name="Ng V."/>
            <person name="Clum A."/>
            <person name="Ohm R."/>
            <person name="Martin F."/>
            <person name="Silar P."/>
            <person name="Natvig D."/>
            <person name="Lalanne C."/>
            <person name="Gautier V."/>
            <person name="Ament-Velasquez S.L."/>
            <person name="Kruys A."/>
            <person name="Hutchinson M.I."/>
            <person name="Powell A.J."/>
            <person name="Barry K."/>
            <person name="Miller A.N."/>
            <person name="Grigoriev I.V."/>
            <person name="Debuchy R."/>
            <person name="Gladieux P."/>
            <person name="Thoren M.H."/>
            <person name="Johannesson H."/>
        </authorList>
    </citation>
    <scope>NUCLEOTIDE SEQUENCE</scope>
    <source>
        <strain evidence="3">PSN293</strain>
    </source>
</reference>
<evidence type="ECO:0000256" key="1">
    <source>
        <dbReference type="SAM" id="MobiDB-lite"/>
    </source>
</evidence>
<dbReference type="Proteomes" id="UP001301769">
    <property type="component" value="Unassembled WGS sequence"/>
</dbReference>
<keyword evidence="4" id="KW-1185">Reference proteome</keyword>
<feature type="compositionally biased region" description="Polar residues" evidence="1">
    <location>
        <begin position="1"/>
        <end position="18"/>
    </location>
</feature>
<evidence type="ECO:0000313" key="4">
    <source>
        <dbReference type="Proteomes" id="UP001301769"/>
    </source>
</evidence>